<evidence type="ECO:0000313" key="1">
    <source>
        <dbReference type="EMBL" id="GAF96558.1"/>
    </source>
</evidence>
<protein>
    <recommendedName>
        <fullName evidence="2">Methyltransferase type 11 domain-containing protein</fullName>
    </recommendedName>
</protein>
<reference evidence="1" key="1">
    <citation type="journal article" date="2014" name="Front. Microbiol.">
        <title>High frequency of phylogenetically diverse reductive dehalogenase-homologous genes in deep subseafloor sedimentary metagenomes.</title>
        <authorList>
            <person name="Kawai M."/>
            <person name="Futagami T."/>
            <person name="Toyoda A."/>
            <person name="Takaki Y."/>
            <person name="Nishi S."/>
            <person name="Hori S."/>
            <person name="Arai W."/>
            <person name="Tsubouchi T."/>
            <person name="Morono Y."/>
            <person name="Uchiyama I."/>
            <person name="Ito T."/>
            <person name="Fujiyama A."/>
            <person name="Inagaki F."/>
            <person name="Takami H."/>
        </authorList>
    </citation>
    <scope>NUCLEOTIDE SEQUENCE</scope>
    <source>
        <strain evidence="1">Expedition CK06-06</strain>
    </source>
</reference>
<organism evidence="1">
    <name type="scientific">marine sediment metagenome</name>
    <dbReference type="NCBI Taxonomy" id="412755"/>
    <lineage>
        <taxon>unclassified sequences</taxon>
        <taxon>metagenomes</taxon>
        <taxon>ecological metagenomes</taxon>
    </lineage>
</organism>
<dbReference type="Gene3D" id="3.40.50.150">
    <property type="entry name" value="Vaccinia Virus protein VP39"/>
    <property type="match status" value="1"/>
</dbReference>
<comment type="caution">
    <text evidence="1">The sequence shown here is derived from an EMBL/GenBank/DDBJ whole genome shotgun (WGS) entry which is preliminary data.</text>
</comment>
<dbReference type="InterPro" id="IPR029063">
    <property type="entry name" value="SAM-dependent_MTases_sf"/>
</dbReference>
<proteinExistence type="predicted"/>
<accession>X0TSM4</accession>
<feature type="non-terminal residue" evidence="1">
    <location>
        <position position="1"/>
    </location>
</feature>
<dbReference type="AlphaFoldDB" id="X0TSM4"/>
<dbReference type="SUPFAM" id="SSF53335">
    <property type="entry name" value="S-adenosyl-L-methionine-dependent methyltransferases"/>
    <property type="match status" value="1"/>
</dbReference>
<name>X0TSM4_9ZZZZ</name>
<sequence length="191" mass="22366">QNSPFSPDLVKEANLEKEIPFAEKFDTMMMHGPLMHCRSERKLLTNAGKMLKTGGTLLCEARNELMSVFSMNEYSQRFFLKLVEAEKLPNPLKKEVIKFYSRFKGSGLKTSQPWDAKYPTRFHNPFTVGELFKECGFSVKKFHFAHYHCLPPIFKKEYPKLYYKLSVKMENPNDWRGYLMASTFIVEAKRV</sequence>
<evidence type="ECO:0008006" key="2">
    <source>
        <dbReference type="Google" id="ProtNLM"/>
    </source>
</evidence>
<gene>
    <name evidence="1" type="ORF">S01H1_28343</name>
</gene>
<dbReference type="EMBL" id="BARS01017319">
    <property type="protein sequence ID" value="GAF96558.1"/>
    <property type="molecule type" value="Genomic_DNA"/>
</dbReference>